<name>A0A231V2Y7_9HYPH</name>
<keyword evidence="1" id="KW-0059">Arsenical resistance</keyword>
<dbReference type="PANTHER" id="PTHR43428">
    <property type="entry name" value="ARSENATE REDUCTASE"/>
    <property type="match status" value="1"/>
</dbReference>
<evidence type="ECO:0000259" key="2">
    <source>
        <dbReference type="SMART" id="SM00226"/>
    </source>
</evidence>
<dbReference type="InterPro" id="IPR036196">
    <property type="entry name" value="Ptyr_pPase_sf"/>
</dbReference>
<dbReference type="Pfam" id="PF01451">
    <property type="entry name" value="LMWPc"/>
    <property type="match status" value="1"/>
</dbReference>
<comment type="caution">
    <text evidence="3">The sequence shown here is derived from an EMBL/GenBank/DDBJ whole genome shotgun (WGS) entry which is preliminary data.</text>
</comment>
<reference evidence="4" key="1">
    <citation type="journal article" date="2017" name="Int. J. Syst. Evol. Microbiol.">
        <title>Notoacmeibacter marinus gen. nov., sp. nov., isolated from the gut of a limpet and proposal of Notoacmeibacteraceae fam. nov. in the order Rhizobiales of the class Alphaproteobacteria.</title>
        <authorList>
            <person name="Huang Z."/>
            <person name="Guo F."/>
            <person name="Lai Q."/>
        </authorList>
    </citation>
    <scope>NUCLEOTIDE SEQUENCE [LARGE SCALE GENOMIC DNA]</scope>
    <source>
        <strain evidence="4">XMTR2A4</strain>
    </source>
</reference>
<keyword evidence="4" id="KW-1185">Reference proteome</keyword>
<protein>
    <submittedName>
        <fullName evidence="3">ArsR family transcriptional regulator</fullName>
    </submittedName>
</protein>
<evidence type="ECO:0000313" key="3">
    <source>
        <dbReference type="EMBL" id="OXT02391.1"/>
    </source>
</evidence>
<dbReference type="AlphaFoldDB" id="A0A231V2Y7"/>
<dbReference type="EMBL" id="NBYO01000001">
    <property type="protein sequence ID" value="OXT02391.1"/>
    <property type="molecule type" value="Genomic_DNA"/>
</dbReference>
<gene>
    <name evidence="3" type="ORF">B7H23_05695</name>
</gene>
<accession>A0A231V2Y7</accession>
<dbReference type="PANTHER" id="PTHR43428:SF1">
    <property type="entry name" value="ARSENATE REDUCTASE"/>
    <property type="match status" value="1"/>
</dbReference>
<sequence>MAEPYNVLFLCTRNSARSIMAESILNHLGEGRFRAFSAGSQPGDEVNPLAVETLRSFECPVGDVRSKSWDEFATANAPEMDFVFTVCDNAAGETCPAWPGQPISAQWPIEDPAAVEGAHLEKLKAFNLAFRYLWNRIELFVALPIVSLDRISLRARLDQIGDEEGTSRPMVNPALSE</sequence>
<dbReference type="SMART" id="SM00226">
    <property type="entry name" value="LMWPc"/>
    <property type="match status" value="1"/>
</dbReference>
<dbReference type="RefSeq" id="WP_094076346.1">
    <property type="nucleotide sequence ID" value="NZ_NBYO01000001.1"/>
</dbReference>
<evidence type="ECO:0000256" key="1">
    <source>
        <dbReference type="ARBA" id="ARBA00022849"/>
    </source>
</evidence>
<dbReference type="SUPFAM" id="SSF52788">
    <property type="entry name" value="Phosphotyrosine protein phosphatases I"/>
    <property type="match status" value="1"/>
</dbReference>
<feature type="domain" description="Phosphotyrosine protein phosphatase I" evidence="2">
    <location>
        <begin position="5"/>
        <end position="143"/>
    </location>
</feature>
<dbReference type="Proteomes" id="UP000215405">
    <property type="component" value="Unassembled WGS sequence"/>
</dbReference>
<proteinExistence type="predicted"/>
<organism evidence="3 4">
    <name type="scientific">Notoacmeibacter marinus</name>
    <dbReference type="NCBI Taxonomy" id="1876515"/>
    <lineage>
        <taxon>Bacteria</taxon>
        <taxon>Pseudomonadati</taxon>
        <taxon>Pseudomonadota</taxon>
        <taxon>Alphaproteobacteria</taxon>
        <taxon>Hyphomicrobiales</taxon>
        <taxon>Notoacmeibacteraceae</taxon>
        <taxon>Notoacmeibacter</taxon>
    </lineage>
</organism>
<dbReference type="GO" id="GO:0046685">
    <property type="term" value="P:response to arsenic-containing substance"/>
    <property type="evidence" value="ECO:0007669"/>
    <property type="project" value="UniProtKB-KW"/>
</dbReference>
<evidence type="ECO:0000313" key="4">
    <source>
        <dbReference type="Proteomes" id="UP000215405"/>
    </source>
</evidence>
<dbReference type="InterPro" id="IPR023485">
    <property type="entry name" value="Ptyr_pPase"/>
</dbReference>
<dbReference type="CDD" id="cd16345">
    <property type="entry name" value="LMWP_ArsC"/>
    <property type="match status" value="1"/>
</dbReference>
<dbReference type="Gene3D" id="3.40.50.2300">
    <property type="match status" value="1"/>
</dbReference>